<dbReference type="Proteomes" id="UP000199019">
    <property type="component" value="Unassembled WGS sequence"/>
</dbReference>
<dbReference type="InterPro" id="IPR050763">
    <property type="entry name" value="ABC_transporter_ATP-binding"/>
</dbReference>
<dbReference type="PROSITE" id="PS50893">
    <property type="entry name" value="ABC_TRANSPORTER_2"/>
    <property type="match status" value="1"/>
</dbReference>
<keyword evidence="3" id="KW-0813">Transport</keyword>
<name>A0A1H9S4M7_9MICO</name>
<dbReference type="Gene3D" id="3.40.50.300">
    <property type="entry name" value="P-loop containing nucleotide triphosphate hydrolases"/>
    <property type="match status" value="1"/>
</dbReference>
<proteinExistence type="inferred from homology"/>
<dbReference type="AlphaFoldDB" id="A0A1H9S4M7"/>
<evidence type="ECO:0000313" key="9">
    <source>
        <dbReference type="Proteomes" id="UP000199019"/>
    </source>
</evidence>
<keyword evidence="9" id="KW-1185">Reference proteome</keyword>
<dbReference type="InterPro" id="IPR017871">
    <property type="entry name" value="ABC_transporter-like_CS"/>
</dbReference>
<dbReference type="PROSITE" id="PS00211">
    <property type="entry name" value="ABC_TRANSPORTER_1"/>
    <property type="match status" value="1"/>
</dbReference>
<organism evidence="8 9">
    <name type="scientific">Pedococcus cremeus</name>
    <dbReference type="NCBI Taxonomy" id="587636"/>
    <lineage>
        <taxon>Bacteria</taxon>
        <taxon>Bacillati</taxon>
        <taxon>Actinomycetota</taxon>
        <taxon>Actinomycetes</taxon>
        <taxon>Micrococcales</taxon>
        <taxon>Intrasporangiaceae</taxon>
        <taxon>Pedococcus</taxon>
    </lineage>
</organism>
<dbReference type="SMART" id="SM00382">
    <property type="entry name" value="AAA"/>
    <property type="match status" value="1"/>
</dbReference>
<accession>A0A1H9S4M7</accession>
<evidence type="ECO:0000259" key="7">
    <source>
        <dbReference type="PROSITE" id="PS50893"/>
    </source>
</evidence>
<dbReference type="PANTHER" id="PTHR42711:SF5">
    <property type="entry name" value="ABC TRANSPORTER ATP-BINDING PROTEIN NATA"/>
    <property type="match status" value="1"/>
</dbReference>
<gene>
    <name evidence="8" type="ORF">SAMN05216199_1229</name>
</gene>
<evidence type="ECO:0000256" key="3">
    <source>
        <dbReference type="ARBA" id="ARBA00022448"/>
    </source>
</evidence>
<dbReference type="OrthoDB" id="9804819at2"/>
<keyword evidence="5 8" id="KW-0067">ATP-binding</keyword>
<evidence type="ECO:0000256" key="1">
    <source>
        <dbReference type="ARBA" id="ARBA00004202"/>
    </source>
</evidence>
<evidence type="ECO:0000256" key="6">
    <source>
        <dbReference type="ARBA" id="ARBA00023251"/>
    </source>
</evidence>
<keyword evidence="6" id="KW-0046">Antibiotic resistance</keyword>
<feature type="domain" description="ABC transporter" evidence="7">
    <location>
        <begin position="7"/>
        <end position="232"/>
    </location>
</feature>
<dbReference type="RefSeq" id="WP_091756198.1">
    <property type="nucleotide sequence ID" value="NZ_FOHB01000001.1"/>
</dbReference>
<dbReference type="InterPro" id="IPR003593">
    <property type="entry name" value="AAA+_ATPase"/>
</dbReference>
<comment type="subcellular location">
    <subcellularLocation>
        <location evidence="1">Cell membrane</location>
        <topology evidence="1">Peripheral membrane protein</topology>
    </subcellularLocation>
</comment>
<dbReference type="STRING" id="587636.SAMN05216199_1229"/>
<dbReference type="InterPro" id="IPR027417">
    <property type="entry name" value="P-loop_NTPase"/>
</dbReference>
<reference evidence="9" key="1">
    <citation type="submission" date="2016-10" db="EMBL/GenBank/DDBJ databases">
        <authorList>
            <person name="Varghese N."/>
            <person name="Submissions S."/>
        </authorList>
    </citation>
    <scope>NUCLEOTIDE SEQUENCE [LARGE SCALE GENOMIC DNA]</scope>
    <source>
        <strain evidence="9">CGMCC 1.6963</strain>
    </source>
</reference>
<comment type="similarity">
    <text evidence="2">Belongs to the ABC transporter superfamily.</text>
</comment>
<dbReference type="GO" id="GO:0046677">
    <property type="term" value="P:response to antibiotic"/>
    <property type="evidence" value="ECO:0007669"/>
    <property type="project" value="UniProtKB-KW"/>
</dbReference>
<sequence>MTGTSIVRTHGLTKHYGATVALRDLDLEVERGEVFGYLGPNGAGKTTTLRLLMGLLRPTSGAAEVDGLDAWHDSVEVRRRVGYLSGEPALYPKLTGAQHVDFLGHLRGTDGRLAAKRFAERLDLDLGRPSRELSKGNRQKLALVLALMSLPDLLVLDEPTGGLDPLAQQEFQAIVRETTGEGRSVLLSSHVLSEVQRVADRVGVLREGRLIAVDRLATLRERSLHHIRATFADAVEPLTFAGVPGVRDLQVHDHSMSCSAPETALDAVIKEVGRHTVLDFECAEAELEETFLAYYEKEAVHAP</sequence>
<dbReference type="GO" id="GO:0005886">
    <property type="term" value="C:plasma membrane"/>
    <property type="evidence" value="ECO:0007669"/>
    <property type="project" value="UniProtKB-SubCell"/>
</dbReference>
<evidence type="ECO:0000256" key="2">
    <source>
        <dbReference type="ARBA" id="ARBA00005417"/>
    </source>
</evidence>
<dbReference type="EMBL" id="FOHB01000001">
    <property type="protein sequence ID" value="SER79089.1"/>
    <property type="molecule type" value="Genomic_DNA"/>
</dbReference>
<dbReference type="GO" id="GO:0005524">
    <property type="term" value="F:ATP binding"/>
    <property type="evidence" value="ECO:0007669"/>
    <property type="project" value="UniProtKB-KW"/>
</dbReference>
<dbReference type="GO" id="GO:0016887">
    <property type="term" value="F:ATP hydrolysis activity"/>
    <property type="evidence" value="ECO:0007669"/>
    <property type="project" value="InterPro"/>
</dbReference>
<dbReference type="SUPFAM" id="SSF52540">
    <property type="entry name" value="P-loop containing nucleoside triphosphate hydrolases"/>
    <property type="match status" value="1"/>
</dbReference>
<evidence type="ECO:0000256" key="5">
    <source>
        <dbReference type="ARBA" id="ARBA00022840"/>
    </source>
</evidence>
<protein>
    <submittedName>
        <fullName evidence="8">ABC-2 type transport system ATP-binding protein</fullName>
    </submittedName>
</protein>
<dbReference type="InterPro" id="IPR003439">
    <property type="entry name" value="ABC_transporter-like_ATP-bd"/>
</dbReference>
<dbReference type="Pfam" id="PF00005">
    <property type="entry name" value="ABC_tran"/>
    <property type="match status" value="1"/>
</dbReference>
<evidence type="ECO:0000256" key="4">
    <source>
        <dbReference type="ARBA" id="ARBA00022741"/>
    </source>
</evidence>
<keyword evidence="4" id="KW-0547">Nucleotide-binding</keyword>
<evidence type="ECO:0000313" key="8">
    <source>
        <dbReference type="EMBL" id="SER79089.1"/>
    </source>
</evidence>
<dbReference type="CDD" id="cd03230">
    <property type="entry name" value="ABC_DR_subfamily_A"/>
    <property type="match status" value="1"/>
</dbReference>
<dbReference type="PANTHER" id="PTHR42711">
    <property type="entry name" value="ABC TRANSPORTER ATP-BINDING PROTEIN"/>
    <property type="match status" value="1"/>
</dbReference>